<name>A0A0C9YQA8_9AGAM</name>
<feature type="region of interest" description="Disordered" evidence="1">
    <location>
        <begin position="51"/>
        <end position="72"/>
    </location>
</feature>
<feature type="compositionally biased region" description="Polar residues" evidence="1">
    <location>
        <begin position="63"/>
        <end position="72"/>
    </location>
</feature>
<reference evidence="2 3" key="1">
    <citation type="submission" date="2014-04" db="EMBL/GenBank/DDBJ databases">
        <authorList>
            <consortium name="DOE Joint Genome Institute"/>
            <person name="Kuo A."/>
            <person name="Kohler A."/>
            <person name="Costa M.D."/>
            <person name="Nagy L.G."/>
            <person name="Floudas D."/>
            <person name="Copeland A."/>
            <person name="Barry K.W."/>
            <person name="Cichocki N."/>
            <person name="Veneault-Fourrey C."/>
            <person name="LaButti K."/>
            <person name="Lindquist E.A."/>
            <person name="Lipzen A."/>
            <person name="Lundell T."/>
            <person name="Morin E."/>
            <person name="Murat C."/>
            <person name="Sun H."/>
            <person name="Tunlid A."/>
            <person name="Henrissat B."/>
            <person name="Grigoriev I.V."/>
            <person name="Hibbett D.S."/>
            <person name="Martin F."/>
            <person name="Nordberg H.P."/>
            <person name="Cantor M.N."/>
            <person name="Hua S.X."/>
        </authorList>
    </citation>
    <scope>NUCLEOTIDE SEQUENCE [LARGE SCALE GENOMIC DNA]</scope>
    <source>
        <strain evidence="2 3">441</strain>
    </source>
</reference>
<gene>
    <name evidence="2" type="ORF">PISMIDRAFT_675128</name>
</gene>
<accession>A0A0C9YQA8</accession>
<evidence type="ECO:0000313" key="3">
    <source>
        <dbReference type="Proteomes" id="UP000054018"/>
    </source>
</evidence>
<protein>
    <submittedName>
        <fullName evidence="2">Uncharacterized protein</fullName>
    </submittedName>
</protein>
<reference evidence="3" key="2">
    <citation type="submission" date="2015-01" db="EMBL/GenBank/DDBJ databases">
        <title>Evolutionary Origins and Diversification of the Mycorrhizal Mutualists.</title>
        <authorList>
            <consortium name="DOE Joint Genome Institute"/>
            <consortium name="Mycorrhizal Genomics Consortium"/>
            <person name="Kohler A."/>
            <person name="Kuo A."/>
            <person name="Nagy L.G."/>
            <person name="Floudas D."/>
            <person name="Copeland A."/>
            <person name="Barry K.W."/>
            <person name="Cichocki N."/>
            <person name="Veneault-Fourrey C."/>
            <person name="LaButti K."/>
            <person name="Lindquist E.A."/>
            <person name="Lipzen A."/>
            <person name="Lundell T."/>
            <person name="Morin E."/>
            <person name="Murat C."/>
            <person name="Riley R."/>
            <person name="Ohm R."/>
            <person name="Sun H."/>
            <person name="Tunlid A."/>
            <person name="Henrissat B."/>
            <person name="Grigoriev I.V."/>
            <person name="Hibbett D.S."/>
            <person name="Martin F."/>
        </authorList>
    </citation>
    <scope>NUCLEOTIDE SEQUENCE [LARGE SCALE GENOMIC DNA]</scope>
    <source>
        <strain evidence="3">441</strain>
    </source>
</reference>
<evidence type="ECO:0000256" key="1">
    <source>
        <dbReference type="SAM" id="MobiDB-lite"/>
    </source>
</evidence>
<organism evidence="2 3">
    <name type="scientific">Pisolithus microcarpus 441</name>
    <dbReference type="NCBI Taxonomy" id="765257"/>
    <lineage>
        <taxon>Eukaryota</taxon>
        <taxon>Fungi</taxon>
        <taxon>Dikarya</taxon>
        <taxon>Basidiomycota</taxon>
        <taxon>Agaricomycotina</taxon>
        <taxon>Agaricomycetes</taxon>
        <taxon>Agaricomycetidae</taxon>
        <taxon>Boletales</taxon>
        <taxon>Sclerodermatineae</taxon>
        <taxon>Pisolithaceae</taxon>
        <taxon>Pisolithus</taxon>
    </lineage>
</organism>
<dbReference type="EMBL" id="KN833697">
    <property type="protein sequence ID" value="KIK27255.1"/>
    <property type="molecule type" value="Genomic_DNA"/>
</dbReference>
<evidence type="ECO:0000313" key="2">
    <source>
        <dbReference type="EMBL" id="KIK27255.1"/>
    </source>
</evidence>
<proteinExistence type="predicted"/>
<dbReference type="HOGENOM" id="CLU_2723129_0_0_1"/>
<keyword evidence="3" id="KW-1185">Reference proteome</keyword>
<sequence>MIDSHSVCSVGRYSVSCGAEDTSVVGLVGYRVKYCTVHWYWQVTRLLAEESPGGTEGLAIRKGQTTKGGSSK</sequence>
<dbReference type="Proteomes" id="UP000054018">
    <property type="component" value="Unassembled WGS sequence"/>
</dbReference>
<dbReference type="AlphaFoldDB" id="A0A0C9YQA8"/>